<proteinExistence type="predicted"/>
<accession>U7QVK5</accession>
<sequence>MYQQLNSLQEKNSQIIIDKDNKLIDIENSIALLQEKENDINLKKN</sequence>
<organism evidence="1 2">
    <name type="scientific">Photorhabdus temperata J3</name>
    <dbReference type="NCBI Taxonomy" id="1389415"/>
    <lineage>
        <taxon>Bacteria</taxon>
        <taxon>Pseudomonadati</taxon>
        <taxon>Pseudomonadota</taxon>
        <taxon>Gammaproteobacteria</taxon>
        <taxon>Enterobacterales</taxon>
        <taxon>Morganellaceae</taxon>
        <taxon>Photorhabdus</taxon>
    </lineage>
</organism>
<protein>
    <submittedName>
        <fullName evidence="1">Uncharacterized protein</fullName>
    </submittedName>
</protein>
<dbReference type="PATRIC" id="fig|1389415.4.peg.4005"/>
<gene>
    <name evidence="1" type="ORF">O185_20005</name>
</gene>
<comment type="caution">
    <text evidence="1">The sequence shown here is derived from an EMBL/GenBank/DDBJ whole genome shotgun (WGS) entry which is preliminary data.</text>
</comment>
<evidence type="ECO:0000313" key="1">
    <source>
        <dbReference type="EMBL" id="ERT11337.1"/>
    </source>
</evidence>
<dbReference type="AlphaFoldDB" id="U7QVK5"/>
<evidence type="ECO:0000313" key="2">
    <source>
        <dbReference type="Proteomes" id="UP000017133"/>
    </source>
</evidence>
<name>U7QVK5_PHOTE</name>
<reference evidence="1 2" key="1">
    <citation type="submission" date="2013-10" db="EMBL/GenBank/DDBJ databases">
        <title>Whole Genome Shotgun Sequence of Photorhabdus temperata J3.</title>
        <authorList>
            <person name="Park G.-S."/>
            <person name="Hong S.-J."/>
            <person name="Shin J.-H."/>
        </authorList>
    </citation>
    <scope>NUCLEOTIDE SEQUENCE [LARGE SCALE GENOMIC DNA]</scope>
    <source>
        <strain evidence="1 2">J3</strain>
    </source>
</reference>
<dbReference type="Proteomes" id="UP000017133">
    <property type="component" value="Unassembled WGS sequence"/>
</dbReference>
<keyword evidence="2" id="KW-1185">Reference proteome</keyword>
<dbReference type="EMBL" id="AXDT01000203">
    <property type="protein sequence ID" value="ERT11337.1"/>
    <property type="molecule type" value="Genomic_DNA"/>
</dbReference>